<feature type="transmembrane region" description="Helical" evidence="1">
    <location>
        <begin position="6"/>
        <end position="25"/>
    </location>
</feature>
<sequence>FYFTSLLIFSVLFSNIFLQNLYILLKFPFVSPHFKKPKNPLKSHYISLLNHSQYEYLPIPKNTILFTQISYVILKQITQTSLLGTSNTVCLMQIKVKFPSLINDMTVGSTSKQDIDETPPKPYKSLLEIISTPQLSSETQP</sequence>
<protein>
    <submittedName>
        <fullName evidence="2">Uncharacterized protein</fullName>
    </submittedName>
</protein>
<evidence type="ECO:0000313" key="2">
    <source>
        <dbReference type="EMBL" id="EGR32233.1"/>
    </source>
</evidence>
<dbReference type="RefSeq" id="XP_004035719.1">
    <property type="nucleotide sequence ID" value="XM_004035671.1"/>
</dbReference>
<keyword evidence="3" id="KW-1185">Reference proteome</keyword>
<organism evidence="2 3">
    <name type="scientific">Ichthyophthirius multifiliis</name>
    <name type="common">White spot disease agent</name>
    <name type="synonym">Ich</name>
    <dbReference type="NCBI Taxonomy" id="5932"/>
    <lineage>
        <taxon>Eukaryota</taxon>
        <taxon>Sar</taxon>
        <taxon>Alveolata</taxon>
        <taxon>Ciliophora</taxon>
        <taxon>Intramacronucleata</taxon>
        <taxon>Oligohymenophorea</taxon>
        <taxon>Hymenostomatida</taxon>
        <taxon>Ophryoglenina</taxon>
        <taxon>Ichthyophthirius</taxon>
    </lineage>
</organism>
<name>G0QRC2_ICHMU</name>
<gene>
    <name evidence="2" type="ORF">IMG5_091500</name>
</gene>
<dbReference type="InParanoid" id="G0QRC2"/>
<keyword evidence="1" id="KW-1133">Transmembrane helix</keyword>
<dbReference type="GeneID" id="14908391"/>
<keyword evidence="1" id="KW-0812">Transmembrane</keyword>
<feature type="non-terminal residue" evidence="2">
    <location>
        <position position="1"/>
    </location>
</feature>
<keyword evidence="1" id="KW-0472">Membrane</keyword>
<dbReference type="EMBL" id="GL983747">
    <property type="protein sequence ID" value="EGR32233.1"/>
    <property type="molecule type" value="Genomic_DNA"/>
</dbReference>
<evidence type="ECO:0000313" key="3">
    <source>
        <dbReference type="Proteomes" id="UP000008983"/>
    </source>
</evidence>
<reference evidence="2 3" key="1">
    <citation type="submission" date="2011-07" db="EMBL/GenBank/DDBJ databases">
        <authorList>
            <person name="Coyne R."/>
            <person name="Brami D."/>
            <person name="Johnson J."/>
            <person name="Hostetler J."/>
            <person name="Hannick L."/>
            <person name="Clark T."/>
            <person name="Cassidy-Hanley D."/>
            <person name="Inman J."/>
        </authorList>
    </citation>
    <scope>NUCLEOTIDE SEQUENCE [LARGE SCALE GENOMIC DNA]</scope>
    <source>
        <strain evidence="2 3">G5</strain>
    </source>
</reference>
<dbReference type="Proteomes" id="UP000008983">
    <property type="component" value="Unassembled WGS sequence"/>
</dbReference>
<evidence type="ECO:0000256" key="1">
    <source>
        <dbReference type="SAM" id="Phobius"/>
    </source>
</evidence>
<accession>G0QRC2</accession>
<dbReference type="AlphaFoldDB" id="G0QRC2"/>
<proteinExistence type="predicted"/>